<dbReference type="SUPFAM" id="SSF52266">
    <property type="entry name" value="SGNH hydrolase"/>
    <property type="match status" value="1"/>
</dbReference>
<dbReference type="InterPro" id="IPR013830">
    <property type="entry name" value="SGNH_hydro"/>
</dbReference>
<dbReference type="Gene3D" id="3.40.50.1110">
    <property type="entry name" value="SGNH hydrolase"/>
    <property type="match status" value="1"/>
</dbReference>
<dbReference type="RefSeq" id="WP_407031231.1">
    <property type="nucleotide sequence ID" value="NZ_JAQGEF010000008.1"/>
</dbReference>
<dbReference type="InterPro" id="IPR036514">
    <property type="entry name" value="SGNH_hydro_sf"/>
</dbReference>
<name>A0ABT4UKQ6_9BACT</name>
<gene>
    <name evidence="2" type="ORF">O3P16_08815</name>
</gene>
<dbReference type="EMBL" id="JAQGEF010000008">
    <property type="protein sequence ID" value="MDA3614907.1"/>
    <property type="molecule type" value="Genomic_DNA"/>
</dbReference>
<keyword evidence="3" id="KW-1185">Reference proteome</keyword>
<evidence type="ECO:0000259" key="1">
    <source>
        <dbReference type="Pfam" id="PF13472"/>
    </source>
</evidence>
<evidence type="ECO:0000313" key="2">
    <source>
        <dbReference type="EMBL" id="MDA3614907.1"/>
    </source>
</evidence>
<reference evidence="2 3" key="1">
    <citation type="submission" date="2022-12" db="EMBL/GenBank/DDBJ databases">
        <title>Chitinophagaceae gen. sp. nov., a new member of the family Chitinophagaceae, isolated from soil in a chemical factory.</title>
        <authorList>
            <person name="Ke Z."/>
        </authorList>
    </citation>
    <scope>NUCLEOTIDE SEQUENCE [LARGE SCALE GENOMIC DNA]</scope>
    <source>
        <strain evidence="2 3">LY-5</strain>
    </source>
</reference>
<keyword evidence="2" id="KW-0378">Hydrolase</keyword>
<accession>A0ABT4UKQ6</accession>
<protein>
    <submittedName>
        <fullName evidence="2">SGNH/GDSL hydrolase family protein</fullName>
    </submittedName>
</protein>
<sequence length="197" mass="21827">MKRYLALGDSYTIGEGVEFDNNFPNQLVRALNNEGVNIGLEKLVATTGWTTQELLTAIEADSFNAPYDFVTLLIGVNNQYRQKNTDGYAESFEACLKKALSFVANDIAKVLVVSIPDYGVTPFGKYDEITSLQVDDYNRINRGITAKYNIAYADINPVSKCAKDDTSLLVDDQLHPSAKQYADWVAIILPTALELLN</sequence>
<comment type="caution">
    <text evidence="2">The sequence shown here is derived from an EMBL/GenBank/DDBJ whole genome shotgun (WGS) entry which is preliminary data.</text>
</comment>
<organism evidence="2 3">
    <name type="scientific">Polluticaenibacter yanchengensis</name>
    <dbReference type="NCBI Taxonomy" id="3014562"/>
    <lineage>
        <taxon>Bacteria</taxon>
        <taxon>Pseudomonadati</taxon>
        <taxon>Bacteroidota</taxon>
        <taxon>Chitinophagia</taxon>
        <taxon>Chitinophagales</taxon>
        <taxon>Chitinophagaceae</taxon>
        <taxon>Polluticaenibacter</taxon>
    </lineage>
</organism>
<proteinExistence type="predicted"/>
<dbReference type="GO" id="GO:0016787">
    <property type="term" value="F:hydrolase activity"/>
    <property type="evidence" value="ECO:0007669"/>
    <property type="project" value="UniProtKB-KW"/>
</dbReference>
<dbReference type="Pfam" id="PF13472">
    <property type="entry name" value="Lipase_GDSL_2"/>
    <property type="match status" value="1"/>
</dbReference>
<feature type="domain" description="SGNH hydrolase-type esterase" evidence="1">
    <location>
        <begin position="6"/>
        <end position="182"/>
    </location>
</feature>
<evidence type="ECO:0000313" key="3">
    <source>
        <dbReference type="Proteomes" id="UP001210231"/>
    </source>
</evidence>
<dbReference type="Proteomes" id="UP001210231">
    <property type="component" value="Unassembled WGS sequence"/>
</dbReference>
<dbReference type="CDD" id="cd01832">
    <property type="entry name" value="SGNH_hydrolase_like_1"/>
    <property type="match status" value="1"/>
</dbReference>